<keyword evidence="4" id="KW-1003">Cell membrane</keyword>
<evidence type="ECO:0000256" key="3">
    <source>
        <dbReference type="ARBA" id="ARBA00012438"/>
    </source>
</evidence>
<dbReference type="EMBL" id="PTIS01000012">
    <property type="protein sequence ID" value="PPK47938.1"/>
    <property type="molecule type" value="Genomic_DNA"/>
</dbReference>
<protein>
    <recommendedName>
        <fullName evidence="3">histidine kinase</fullName>
        <ecNumber evidence="3">2.7.13.3</ecNumber>
    </recommendedName>
</protein>
<accession>A0A2S6FWL4</accession>
<evidence type="ECO:0000259" key="15">
    <source>
        <dbReference type="PROSITE" id="PS50109"/>
    </source>
</evidence>
<feature type="domain" description="Histidine kinase" evidence="15">
    <location>
        <begin position="255"/>
        <end position="468"/>
    </location>
</feature>
<dbReference type="PROSITE" id="PS50109">
    <property type="entry name" value="HIS_KIN"/>
    <property type="match status" value="1"/>
</dbReference>
<sequence>MKKIFKVDQSIRVRLTLKLLVIILFTISILEVSLITFVRQYFYKNTEDIITNQVMVSADLYNSYFSNSTLEENILDNVDVFWKQTNAQVQILNTDGKLIMDSLGATSEEYIKSIDVKKAIGGEKGKWVGNVNYYDYKVMAVSYPLKSYGEIVGVIRFVSSMEEVESSIYSISFVFIILGSAVLIISGIVTWFAAKNIIYPVRALTTTAEQMAEGNYYIRNIKVKDDEIGKLSDTLNYMAEEILKKDKLKNEFISSVSHELRTPLTSIKGWTVTLGYDLEDKEVIKDGLSIIEKECDRLTEMVEELLDFSKFVSGKVSLQKVSIDIIDMISYIDRYMRPRAEREGIDLVVSVEDNIPKVHLDVNRMKQVFINLLDNALKFTPREGKVIIEAYAKDNELNVVISDTGSGISKKDLPRIKEKFYKGKSSKSQNGIGLSICDEIIKLHEGKFIIESEEGNGTIVKVILPLKDKVAISM</sequence>
<dbReference type="RefSeq" id="WP_104410231.1">
    <property type="nucleotide sequence ID" value="NZ_PTIS01000012.1"/>
</dbReference>
<keyword evidence="13 14" id="KW-0472">Membrane</keyword>
<dbReference type="Gene3D" id="1.10.287.130">
    <property type="match status" value="1"/>
</dbReference>
<dbReference type="InterPro" id="IPR003660">
    <property type="entry name" value="HAMP_dom"/>
</dbReference>
<dbReference type="PANTHER" id="PTHR45528">
    <property type="entry name" value="SENSOR HISTIDINE KINASE CPXA"/>
    <property type="match status" value="1"/>
</dbReference>
<keyword evidence="10" id="KW-0067">ATP-binding</keyword>
<dbReference type="Gene3D" id="3.30.450.20">
    <property type="entry name" value="PAS domain"/>
    <property type="match status" value="1"/>
</dbReference>
<dbReference type="SMART" id="SM00304">
    <property type="entry name" value="HAMP"/>
    <property type="match status" value="1"/>
</dbReference>
<dbReference type="Gene3D" id="1.10.8.500">
    <property type="entry name" value="HAMP domain in histidine kinase"/>
    <property type="match status" value="1"/>
</dbReference>
<evidence type="ECO:0000313" key="17">
    <source>
        <dbReference type="EMBL" id="PPK47938.1"/>
    </source>
</evidence>
<evidence type="ECO:0000259" key="16">
    <source>
        <dbReference type="PROSITE" id="PS50885"/>
    </source>
</evidence>
<feature type="transmembrane region" description="Helical" evidence="14">
    <location>
        <begin position="168"/>
        <end position="194"/>
    </location>
</feature>
<comment type="caution">
    <text evidence="17">The sequence shown here is derived from an EMBL/GenBank/DDBJ whole genome shotgun (WGS) entry which is preliminary data.</text>
</comment>
<dbReference type="OrthoDB" id="2359336at2"/>
<evidence type="ECO:0000256" key="2">
    <source>
        <dbReference type="ARBA" id="ARBA00004651"/>
    </source>
</evidence>
<dbReference type="InterPro" id="IPR003594">
    <property type="entry name" value="HATPase_dom"/>
</dbReference>
<evidence type="ECO:0000256" key="12">
    <source>
        <dbReference type="ARBA" id="ARBA00023012"/>
    </source>
</evidence>
<dbReference type="GO" id="GO:0000155">
    <property type="term" value="F:phosphorelay sensor kinase activity"/>
    <property type="evidence" value="ECO:0007669"/>
    <property type="project" value="InterPro"/>
</dbReference>
<keyword evidence="5" id="KW-0597">Phosphoprotein</keyword>
<keyword evidence="7 14" id="KW-0812">Transmembrane</keyword>
<dbReference type="FunFam" id="3.30.565.10:FF:000006">
    <property type="entry name" value="Sensor histidine kinase WalK"/>
    <property type="match status" value="1"/>
</dbReference>
<keyword evidence="6" id="KW-0808">Transferase</keyword>
<evidence type="ECO:0000256" key="4">
    <source>
        <dbReference type="ARBA" id="ARBA00022475"/>
    </source>
</evidence>
<dbReference type="Pfam" id="PF00672">
    <property type="entry name" value="HAMP"/>
    <property type="match status" value="1"/>
</dbReference>
<dbReference type="PROSITE" id="PS50885">
    <property type="entry name" value="HAMP"/>
    <property type="match status" value="1"/>
</dbReference>
<keyword evidence="11 14" id="KW-1133">Transmembrane helix</keyword>
<comment type="catalytic activity">
    <reaction evidence="1">
        <text>ATP + protein L-histidine = ADP + protein N-phospho-L-histidine.</text>
        <dbReference type="EC" id="2.7.13.3"/>
    </reaction>
</comment>
<feature type="transmembrane region" description="Helical" evidence="14">
    <location>
        <begin position="20"/>
        <end position="42"/>
    </location>
</feature>
<evidence type="ECO:0000256" key="9">
    <source>
        <dbReference type="ARBA" id="ARBA00022777"/>
    </source>
</evidence>
<keyword evidence="12" id="KW-0902">Two-component regulatory system</keyword>
<evidence type="ECO:0000256" key="8">
    <source>
        <dbReference type="ARBA" id="ARBA00022741"/>
    </source>
</evidence>
<dbReference type="InterPro" id="IPR005467">
    <property type="entry name" value="His_kinase_dom"/>
</dbReference>
<evidence type="ECO:0000256" key="7">
    <source>
        <dbReference type="ARBA" id="ARBA00022692"/>
    </source>
</evidence>
<dbReference type="STRING" id="37659.GCA_000703125_00313"/>
<evidence type="ECO:0000256" key="11">
    <source>
        <dbReference type="ARBA" id="ARBA00022989"/>
    </source>
</evidence>
<evidence type="ECO:0000256" key="14">
    <source>
        <dbReference type="SAM" id="Phobius"/>
    </source>
</evidence>
<evidence type="ECO:0000256" key="13">
    <source>
        <dbReference type="ARBA" id="ARBA00023136"/>
    </source>
</evidence>
<dbReference type="SMART" id="SM00388">
    <property type="entry name" value="HisKA"/>
    <property type="match status" value="1"/>
</dbReference>
<feature type="domain" description="HAMP" evidence="16">
    <location>
        <begin position="195"/>
        <end position="247"/>
    </location>
</feature>
<dbReference type="Pfam" id="PF00512">
    <property type="entry name" value="HisKA"/>
    <property type="match status" value="1"/>
</dbReference>
<evidence type="ECO:0000313" key="18">
    <source>
        <dbReference type="Proteomes" id="UP000239863"/>
    </source>
</evidence>
<comment type="subcellular location">
    <subcellularLocation>
        <location evidence="2">Cell membrane</location>
        <topology evidence="2">Multi-pass membrane protein</topology>
    </subcellularLocation>
</comment>
<evidence type="ECO:0000256" key="6">
    <source>
        <dbReference type="ARBA" id="ARBA00022679"/>
    </source>
</evidence>
<dbReference type="AlphaFoldDB" id="A0A2S6FWL4"/>
<dbReference type="Pfam" id="PF02518">
    <property type="entry name" value="HATPase_c"/>
    <property type="match status" value="1"/>
</dbReference>
<dbReference type="PANTHER" id="PTHR45528:SF1">
    <property type="entry name" value="SENSOR HISTIDINE KINASE CPXA"/>
    <property type="match status" value="1"/>
</dbReference>
<dbReference type="InterPro" id="IPR050398">
    <property type="entry name" value="HssS/ArlS-like"/>
</dbReference>
<dbReference type="SUPFAM" id="SSF158472">
    <property type="entry name" value="HAMP domain-like"/>
    <property type="match status" value="1"/>
</dbReference>
<dbReference type="GO" id="GO:0005886">
    <property type="term" value="C:plasma membrane"/>
    <property type="evidence" value="ECO:0007669"/>
    <property type="project" value="UniProtKB-SubCell"/>
</dbReference>
<reference evidence="17 18" key="1">
    <citation type="submission" date="2018-02" db="EMBL/GenBank/DDBJ databases">
        <title>Genomic Encyclopedia of Archaeal and Bacterial Type Strains, Phase II (KMG-II): from individual species to whole genera.</title>
        <authorList>
            <person name="Goeker M."/>
        </authorList>
    </citation>
    <scope>NUCLEOTIDE SEQUENCE [LARGE SCALE GENOMIC DNA]</scope>
    <source>
        <strain evidence="17 18">DSM 15099</strain>
    </source>
</reference>
<dbReference type="SMART" id="SM00387">
    <property type="entry name" value="HATPase_c"/>
    <property type="match status" value="1"/>
</dbReference>
<dbReference type="FunFam" id="1.10.287.130:FF:000001">
    <property type="entry name" value="Two-component sensor histidine kinase"/>
    <property type="match status" value="1"/>
</dbReference>
<dbReference type="CDD" id="cd06225">
    <property type="entry name" value="HAMP"/>
    <property type="match status" value="1"/>
</dbReference>
<keyword evidence="8" id="KW-0547">Nucleotide-binding</keyword>
<gene>
    <name evidence="17" type="ORF">BD821_11279</name>
</gene>
<dbReference type="EC" id="2.7.13.3" evidence="3"/>
<dbReference type="GO" id="GO:0005524">
    <property type="term" value="F:ATP binding"/>
    <property type="evidence" value="ECO:0007669"/>
    <property type="project" value="UniProtKB-KW"/>
</dbReference>
<dbReference type="SUPFAM" id="SSF55874">
    <property type="entry name" value="ATPase domain of HSP90 chaperone/DNA topoisomerase II/histidine kinase"/>
    <property type="match status" value="1"/>
</dbReference>
<dbReference type="InterPro" id="IPR036890">
    <property type="entry name" value="HATPase_C_sf"/>
</dbReference>
<dbReference type="PRINTS" id="PR00344">
    <property type="entry name" value="BCTRLSENSOR"/>
</dbReference>
<evidence type="ECO:0000256" key="5">
    <source>
        <dbReference type="ARBA" id="ARBA00022553"/>
    </source>
</evidence>
<evidence type="ECO:0000256" key="10">
    <source>
        <dbReference type="ARBA" id="ARBA00022840"/>
    </source>
</evidence>
<name>A0A2S6FWL4_9CLOT</name>
<keyword evidence="9 17" id="KW-0418">Kinase</keyword>
<dbReference type="InterPro" id="IPR003661">
    <property type="entry name" value="HisK_dim/P_dom"/>
</dbReference>
<dbReference type="CDD" id="cd00082">
    <property type="entry name" value="HisKA"/>
    <property type="match status" value="1"/>
</dbReference>
<organism evidence="17 18">
    <name type="scientific">Clostridium algidicarnis DSM 15099</name>
    <dbReference type="NCBI Taxonomy" id="1121295"/>
    <lineage>
        <taxon>Bacteria</taxon>
        <taxon>Bacillati</taxon>
        <taxon>Bacillota</taxon>
        <taxon>Clostridia</taxon>
        <taxon>Eubacteriales</taxon>
        <taxon>Clostridiaceae</taxon>
        <taxon>Clostridium</taxon>
    </lineage>
</organism>
<evidence type="ECO:0000256" key="1">
    <source>
        <dbReference type="ARBA" id="ARBA00000085"/>
    </source>
</evidence>
<dbReference type="InterPro" id="IPR036097">
    <property type="entry name" value="HisK_dim/P_sf"/>
</dbReference>
<dbReference type="SUPFAM" id="SSF47384">
    <property type="entry name" value="Homodimeric domain of signal transducing histidine kinase"/>
    <property type="match status" value="1"/>
</dbReference>
<proteinExistence type="predicted"/>
<dbReference type="InterPro" id="IPR004358">
    <property type="entry name" value="Sig_transdc_His_kin-like_C"/>
</dbReference>
<dbReference type="Proteomes" id="UP000239863">
    <property type="component" value="Unassembled WGS sequence"/>
</dbReference>
<dbReference type="Gene3D" id="3.30.565.10">
    <property type="entry name" value="Histidine kinase-like ATPase, C-terminal domain"/>
    <property type="match status" value="1"/>
</dbReference>